<dbReference type="PANTHER" id="PTHR30514">
    <property type="entry name" value="GLUCOKINASE"/>
    <property type="match status" value="1"/>
</dbReference>
<keyword evidence="3" id="KW-0804">Transcription</keyword>
<dbReference type="SUPFAM" id="SSF46689">
    <property type="entry name" value="Homeodomain-like"/>
    <property type="match status" value="1"/>
</dbReference>
<dbReference type="Pfam" id="PF01380">
    <property type="entry name" value="SIS"/>
    <property type="match status" value="1"/>
</dbReference>
<dbReference type="InterPro" id="IPR046348">
    <property type="entry name" value="SIS_dom_sf"/>
</dbReference>
<dbReference type="Gene3D" id="1.10.10.10">
    <property type="entry name" value="Winged helix-like DNA-binding domain superfamily/Winged helix DNA-binding domain"/>
    <property type="match status" value="1"/>
</dbReference>
<feature type="domain" description="SIS" evidence="5">
    <location>
        <begin position="127"/>
        <end position="267"/>
    </location>
</feature>
<reference evidence="6" key="1">
    <citation type="submission" date="2020-10" db="EMBL/GenBank/DDBJ databases">
        <authorList>
            <person name="Gilroy R."/>
        </authorList>
    </citation>
    <scope>NUCLEOTIDE SEQUENCE</scope>
    <source>
        <strain evidence="6">CHK123-3438</strain>
    </source>
</reference>
<dbReference type="InterPro" id="IPR000281">
    <property type="entry name" value="HTH_RpiR"/>
</dbReference>
<dbReference type="EMBL" id="DVKS01000021">
    <property type="protein sequence ID" value="HIT40706.1"/>
    <property type="molecule type" value="Genomic_DNA"/>
</dbReference>
<keyword evidence="1" id="KW-0805">Transcription regulation</keyword>
<dbReference type="GO" id="GO:0003700">
    <property type="term" value="F:DNA-binding transcription factor activity"/>
    <property type="evidence" value="ECO:0007669"/>
    <property type="project" value="InterPro"/>
</dbReference>
<evidence type="ECO:0000256" key="2">
    <source>
        <dbReference type="ARBA" id="ARBA00023125"/>
    </source>
</evidence>
<dbReference type="SUPFAM" id="SSF53697">
    <property type="entry name" value="SIS domain"/>
    <property type="match status" value="1"/>
</dbReference>
<dbReference type="InterPro" id="IPR035472">
    <property type="entry name" value="RpiR-like_SIS"/>
</dbReference>
<name>A0A9D1KEX5_9FIRM</name>
<gene>
    <name evidence="6" type="ORF">IAB60_01180</name>
</gene>
<dbReference type="PROSITE" id="PS51071">
    <property type="entry name" value="HTH_RPIR"/>
    <property type="match status" value="1"/>
</dbReference>
<protein>
    <submittedName>
        <fullName evidence="6">MurR/RpiR family transcriptional regulator</fullName>
    </submittedName>
</protein>
<accession>A0A9D1KEX5</accession>
<dbReference type="InterPro" id="IPR047640">
    <property type="entry name" value="RpiR-like"/>
</dbReference>
<reference evidence="6" key="2">
    <citation type="journal article" date="2021" name="PeerJ">
        <title>Extensive microbial diversity within the chicken gut microbiome revealed by metagenomics and culture.</title>
        <authorList>
            <person name="Gilroy R."/>
            <person name="Ravi A."/>
            <person name="Getino M."/>
            <person name="Pursley I."/>
            <person name="Horton D.L."/>
            <person name="Alikhan N.F."/>
            <person name="Baker D."/>
            <person name="Gharbi K."/>
            <person name="Hall N."/>
            <person name="Watson M."/>
            <person name="Adriaenssens E.M."/>
            <person name="Foster-Nyarko E."/>
            <person name="Jarju S."/>
            <person name="Secka A."/>
            <person name="Antonio M."/>
            <person name="Oren A."/>
            <person name="Chaudhuri R.R."/>
            <person name="La Ragione R."/>
            <person name="Hildebrand F."/>
            <person name="Pallen M.J."/>
        </authorList>
    </citation>
    <scope>NUCLEOTIDE SEQUENCE</scope>
    <source>
        <strain evidence="6">CHK123-3438</strain>
    </source>
</reference>
<evidence type="ECO:0000256" key="1">
    <source>
        <dbReference type="ARBA" id="ARBA00023015"/>
    </source>
</evidence>
<dbReference type="InterPro" id="IPR036388">
    <property type="entry name" value="WH-like_DNA-bd_sf"/>
</dbReference>
<evidence type="ECO:0000259" key="4">
    <source>
        <dbReference type="PROSITE" id="PS51071"/>
    </source>
</evidence>
<dbReference type="GO" id="GO:1901135">
    <property type="term" value="P:carbohydrate derivative metabolic process"/>
    <property type="evidence" value="ECO:0007669"/>
    <property type="project" value="InterPro"/>
</dbReference>
<evidence type="ECO:0000313" key="6">
    <source>
        <dbReference type="EMBL" id="HIT40706.1"/>
    </source>
</evidence>
<feature type="domain" description="HTH rpiR-type" evidence="4">
    <location>
        <begin position="3"/>
        <end position="79"/>
    </location>
</feature>
<dbReference type="GO" id="GO:0097367">
    <property type="term" value="F:carbohydrate derivative binding"/>
    <property type="evidence" value="ECO:0007669"/>
    <property type="project" value="InterPro"/>
</dbReference>
<evidence type="ECO:0000256" key="3">
    <source>
        <dbReference type="ARBA" id="ARBA00023163"/>
    </source>
</evidence>
<dbReference type="AlphaFoldDB" id="A0A9D1KEX5"/>
<dbReference type="CDD" id="cd05013">
    <property type="entry name" value="SIS_RpiR"/>
    <property type="match status" value="1"/>
</dbReference>
<dbReference type="PROSITE" id="PS51464">
    <property type="entry name" value="SIS"/>
    <property type="match status" value="1"/>
</dbReference>
<proteinExistence type="predicted"/>
<organism evidence="6 7">
    <name type="scientific">Candidatus Caccovicinus merdipullorum</name>
    <dbReference type="NCBI Taxonomy" id="2840724"/>
    <lineage>
        <taxon>Bacteria</taxon>
        <taxon>Bacillati</taxon>
        <taxon>Bacillota</taxon>
        <taxon>Clostridia</taxon>
        <taxon>Eubacteriales</taxon>
        <taxon>Candidatus Caccovicinus</taxon>
    </lineage>
</organism>
<evidence type="ECO:0000259" key="5">
    <source>
        <dbReference type="PROSITE" id="PS51464"/>
    </source>
</evidence>
<dbReference type="GO" id="GO:0003677">
    <property type="term" value="F:DNA binding"/>
    <property type="evidence" value="ECO:0007669"/>
    <property type="project" value="UniProtKB-KW"/>
</dbReference>
<evidence type="ECO:0000313" key="7">
    <source>
        <dbReference type="Proteomes" id="UP000886860"/>
    </source>
</evidence>
<dbReference type="Pfam" id="PF01418">
    <property type="entry name" value="HTH_6"/>
    <property type="match status" value="1"/>
</dbReference>
<dbReference type="Proteomes" id="UP000886860">
    <property type="component" value="Unassembled WGS sequence"/>
</dbReference>
<sequence>MQGEFIIKIRATYNQMTKAEKKVADYILRDPRGMLFLSITELAEACSVGETSVFRFCKTMGAKGYQEFKMMLSLSLHEGADRLEQFTGSNLSLEDSFGDLVKKVLRTNINAIEETGSLLNEDDVERTVSMIHEAERVYFFGVGASMLTAMKAMNKFMRIESKMFCIQDSHMQVMAAASMSHKDVAVLFSYSGETKDTIYVAQVAKKAGAGIICITRSAKSPLSACSDVTLLCGANEGPLQGGSTSAEISQLFLVDVIYTEYYRRFFEHCSQNNQKVSIAVSEKLY</sequence>
<dbReference type="InterPro" id="IPR009057">
    <property type="entry name" value="Homeodomain-like_sf"/>
</dbReference>
<dbReference type="Gene3D" id="3.40.50.10490">
    <property type="entry name" value="Glucose-6-phosphate isomerase like protein, domain 1"/>
    <property type="match status" value="1"/>
</dbReference>
<comment type="caution">
    <text evidence="6">The sequence shown here is derived from an EMBL/GenBank/DDBJ whole genome shotgun (WGS) entry which is preliminary data.</text>
</comment>
<dbReference type="InterPro" id="IPR001347">
    <property type="entry name" value="SIS_dom"/>
</dbReference>
<keyword evidence="2" id="KW-0238">DNA-binding</keyword>
<dbReference type="PANTHER" id="PTHR30514:SF1">
    <property type="entry name" value="HTH-TYPE TRANSCRIPTIONAL REGULATOR HEXR-RELATED"/>
    <property type="match status" value="1"/>
</dbReference>